<dbReference type="InterPro" id="IPR006938">
    <property type="entry name" value="DUF624"/>
</dbReference>
<name>W5IHI3_SCAIO</name>
<gene>
    <name evidence="2" type="ORF">HMPREF9020_00064</name>
</gene>
<feature type="transmembrane region" description="Helical" evidence="1">
    <location>
        <begin position="12"/>
        <end position="39"/>
    </location>
</feature>
<dbReference type="EMBL" id="ADCX01000001">
    <property type="protein sequence ID" value="EFG26445.1"/>
    <property type="molecule type" value="Genomic_DNA"/>
</dbReference>
<sequence length="219" mass="25198">MKRFAVGYEYFCRIVLMIFVAHIAFIVHTLLGAVVLGLFPSISATYSTYRTWVLDKDKNRSWTVRRTWIVFHRSWVDDFSAANIFGWIQLIVGALLAWDYYLVNFNNMGRLGFAASGILLAVNVLYILFVIISWAVRSNYDESMTWVARMSVHMIIARPLCTLLLIAMIIITGYLWYHWMGLLAAFGLSLPVFLIMVTIYSFGRLPGMNAQAEKESQKR</sequence>
<feature type="transmembrane region" description="Helical" evidence="1">
    <location>
        <begin position="156"/>
        <end position="177"/>
    </location>
</feature>
<dbReference type="eggNOG" id="COG5578">
    <property type="taxonomic scope" value="Bacteria"/>
</dbReference>
<keyword evidence="1" id="KW-1133">Transmembrane helix</keyword>
<keyword evidence="3" id="KW-1185">Reference proteome</keyword>
<proteinExistence type="predicted"/>
<evidence type="ECO:0000313" key="3">
    <source>
        <dbReference type="Proteomes" id="UP000005777"/>
    </source>
</evidence>
<evidence type="ECO:0000313" key="2">
    <source>
        <dbReference type="EMBL" id="EFG26445.1"/>
    </source>
</evidence>
<feature type="transmembrane region" description="Helical" evidence="1">
    <location>
        <begin position="113"/>
        <end position="136"/>
    </location>
</feature>
<dbReference type="AlphaFoldDB" id="W5IHI3"/>
<keyword evidence="1" id="KW-0472">Membrane</keyword>
<dbReference type="Proteomes" id="UP000005777">
    <property type="component" value="Unassembled WGS sequence"/>
</dbReference>
<dbReference type="Pfam" id="PF04854">
    <property type="entry name" value="DUF624"/>
    <property type="match status" value="1"/>
</dbReference>
<protein>
    <recommendedName>
        <fullName evidence="4">DUF624 domain-containing protein</fullName>
    </recommendedName>
</protein>
<evidence type="ECO:0000256" key="1">
    <source>
        <dbReference type="SAM" id="Phobius"/>
    </source>
</evidence>
<dbReference type="HOGENOM" id="CLU_085717_0_0_11"/>
<reference evidence="2 3" key="1">
    <citation type="submission" date="2012-01" db="EMBL/GenBank/DDBJ databases">
        <title>The Genome Sequence of Scardovia inopinata F0304.</title>
        <authorList>
            <consortium name="The Broad Institute Genome Sequencing Platform"/>
            <person name="Earl A."/>
            <person name="Ward D."/>
            <person name="Feldgarden M."/>
            <person name="Gevers D."/>
            <person name="Izard J."/>
            <person name="Baranova O.V."/>
            <person name="Blanton J.M."/>
            <person name="Tanner A.C."/>
            <person name="Dewhirst F.E."/>
            <person name="Young S.K."/>
            <person name="Zeng Q."/>
            <person name="Gargeya S."/>
            <person name="Fitzgerald M."/>
            <person name="Haas B."/>
            <person name="Abouelleil A."/>
            <person name="Alvarado L."/>
            <person name="Arachchi H.M."/>
            <person name="Berlin A."/>
            <person name="Chapman S.B."/>
            <person name="Gearin G."/>
            <person name="Goldberg J."/>
            <person name="Griggs A."/>
            <person name="Gujja S."/>
            <person name="Hansen M."/>
            <person name="Heiman D."/>
            <person name="Howarth C."/>
            <person name="Larimer J."/>
            <person name="Lui A."/>
            <person name="MacDonald P.J."/>
            <person name="McCowen C."/>
            <person name="Montmayeur A."/>
            <person name="Murphy C."/>
            <person name="Neiman D."/>
            <person name="Pearson M."/>
            <person name="Priest M."/>
            <person name="Roberts A."/>
            <person name="Saif S."/>
            <person name="Shea T."/>
            <person name="Sisk P."/>
            <person name="Stolte C."/>
            <person name="Sykes S."/>
            <person name="Wortman J."/>
            <person name="Nusbaum C."/>
            <person name="Birren B."/>
        </authorList>
    </citation>
    <scope>NUCLEOTIDE SEQUENCE [LARGE SCALE GENOMIC DNA]</scope>
    <source>
        <strain evidence="2 3">F0304</strain>
    </source>
</reference>
<dbReference type="RefSeq" id="WP_006292396.1">
    <property type="nucleotide sequence ID" value="NZ_GG770225.1"/>
</dbReference>
<comment type="caution">
    <text evidence="2">The sequence shown here is derived from an EMBL/GenBank/DDBJ whole genome shotgun (WGS) entry which is preliminary data.</text>
</comment>
<feature type="transmembrane region" description="Helical" evidence="1">
    <location>
        <begin position="182"/>
        <end position="202"/>
    </location>
</feature>
<organism evidence="2 3">
    <name type="scientific">Scardovia inopinata F0304</name>
    <dbReference type="NCBI Taxonomy" id="641146"/>
    <lineage>
        <taxon>Bacteria</taxon>
        <taxon>Bacillati</taxon>
        <taxon>Actinomycetota</taxon>
        <taxon>Actinomycetes</taxon>
        <taxon>Bifidobacteriales</taxon>
        <taxon>Bifidobacteriaceae</taxon>
        <taxon>Scardovia</taxon>
    </lineage>
</organism>
<accession>W5IHI3</accession>
<keyword evidence="1" id="KW-0812">Transmembrane</keyword>
<evidence type="ECO:0008006" key="4">
    <source>
        <dbReference type="Google" id="ProtNLM"/>
    </source>
</evidence>
<feature type="transmembrane region" description="Helical" evidence="1">
    <location>
        <begin position="84"/>
        <end position="101"/>
    </location>
</feature>